<evidence type="ECO:0000313" key="1">
    <source>
        <dbReference type="EMBL" id="PLS08641.1"/>
    </source>
</evidence>
<gene>
    <name evidence="1" type="ORF">CVD27_03785</name>
</gene>
<reference evidence="1 2" key="1">
    <citation type="submission" date="2017-11" db="EMBL/GenBank/DDBJ databases">
        <title>Comparitive Functional Genomics of Dry Heat Resistant strains isolated from the Viking Spacecraft.</title>
        <authorList>
            <person name="Seuylemezian A."/>
            <person name="Cooper K."/>
            <person name="Vaishampayan P."/>
        </authorList>
    </citation>
    <scope>NUCLEOTIDE SEQUENCE [LARGE SCALE GENOMIC DNA]</scope>
    <source>
        <strain evidence="1 2">V32-6</strain>
    </source>
</reference>
<evidence type="ECO:0000313" key="2">
    <source>
        <dbReference type="Proteomes" id="UP000234950"/>
    </source>
</evidence>
<keyword evidence="2" id="KW-1185">Reference proteome</keyword>
<accession>A0A2N5HSY0</accession>
<dbReference type="OrthoDB" id="2937672at2"/>
<name>A0A2N5HSY0_9BACI</name>
<evidence type="ECO:0008006" key="3">
    <source>
        <dbReference type="Google" id="ProtNLM"/>
    </source>
</evidence>
<proteinExistence type="predicted"/>
<comment type="caution">
    <text evidence="1">The sequence shown here is derived from an EMBL/GenBank/DDBJ whole genome shotgun (WGS) entry which is preliminary data.</text>
</comment>
<dbReference type="EMBL" id="PGVE01000017">
    <property type="protein sequence ID" value="PLS08641.1"/>
    <property type="molecule type" value="Genomic_DNA"/>
</dbReference>
<protein>
    <recommendedName>
        <fullName evidence="3">DUF2802 domain-containing protein</fullName>
    </recommendedName>
</protein>
<dbReference type="Proteomes" id="UP000234950">
    <property type="component" value="Unassembled WGS sequence"/>
</dbReference>
<organism evidence="1 2">
    <name type="scientific">Neobacillus cucumis</name>
    <dbReference type="NCBI Taxonomy" id="1740721"/>
    <lineage>
        <taxon>Bacteria</taxon>
        <taxon>Bacillati</taxon>
        <taxon>Bacillota</taxon>
        <taxon>Bacilli</taxon>
        <taxon>Bacillales</taxon>
        <taxon>Bacillaceae</taxon>
        <taxon>Neobacillus</taxon>
    </lineage>
</organism>
<sequence>MLWTLAGLFGISIILLVISISRTSRAAKAEHNQIDLIHISTMKEINAIQDSIRNIELDIEVVMKEAGVQLSSEDKVFMRDVLDLANRNYSNESIAQMKQVSVEEIEQILAPYRTLQEGRKVANEN</sequence>
<dbReference type="AlphaFoldDB" id="A0A2N5HSY0"/>